<gene>
    <name evidence="1" type="ORF">UFOPK2975_01032</name>
</gene>
<proteinExistence type="predicted"/>
<name>A0A6J6XPE3_9ZZZZ</name>
<dbReference type="EMBL" id="CAFAAG010000085">
    <property type="protein sequence ID" value="CAB4797048.1"/>
    <property type="molecule type" value="Genomic_DNA"/>
</dbReference>
<sequence length="76" mass="8522">MSSNRPTKFEHFRFMGDKRTQLVYDLDSWSDIAVTTEIADSGVGLCFGPDTLAEARNRGYTLATPGATRRLRKPRA</sequence>
<protein>
    <submittedName>
        <fullName evidence="1">Unannotated protein</fullName>
    </submittedName>
</protein>
<accession>A0A6J6XPE3</accession>
<organism evidence="1">
    <name type="scientific">freshwater metagenome</name>
    <dbReference type="NCBI Taxonomy" id="449393"/>
    <lineage>
        <taxon>unclassified sequences</taxon>
        <taxon>metagenomes</taxon>
        <taxon>ecological metagenomes</taxon>
    </lineage>
</organism>
<evidence type="ECO:0000313" key="1">
    <source>
        <dbReference type="EMBL" id="CAB4797048.1"/>
    </source>
</evidence>
<reference evidence="1" key="1">
    <citation type="submission" date="2020-05" db="EMBL/GenBank/DDBJ databases">
        <authorList>
            <person name="Chiriac C."/>
            <person name="Salcher M."/>
            <person name="Ghai R."/>
            <person name="Kavagutti S V."/>
        </authorList>
    </citation>
    <scope>NUCLEOTIDE SEQUENCE</scope>
</reference>
<dbReference type="AlphaFoldDB" id="A0A6J6XPE3"/>